<proteinExistence type="inferred from homology"/>
<dbReference type="OrthoDB" id="1934063at2759"/>
<accession>A0A8J5LDE4</accession>
<gene>
    <name evidence="4" type="ORF">ZIOFF_034324</name>
</gene>
<comment type="caution">
    <text evidence="3">Lacks conserved residue(s) required for the propagation of feature annotation.</text>
</comment>
<protein>
    <submittedName>
        <fullName evidence="4">Uncharacterized protein</fullName>
    </submittedName>
</protein>
<reference evidence="4 5" key="1">
    <citation type="submission" date="2020-08" db="EMBL/GenBank/DDBJ databases">
        <title>Plant Genome Project.</title>
        <authorList>
            <person name="Zhang R.-G."/>
        </authorList>
    </citation>
    <scope>NUCLEOTIDE SEQUENCE [LARGE SCALE GENOMIC DNA]</scope>
    <source>
        <tissue evidence="4">Rhizome</tissue>
    </source>
</reference>
<dbReference type="EMBL" id="JACMSC010000009">
    <property type="protein sequence ID" value="KAG6508942.1"/>
    <property type="molecule type" value="Genomic_DNA"/>
</dbReference>
<sequence length="420" mass="45627">METEYEDMEGKLLSFSMSLAETPPPAGLILRSPSYPLAAAPLEAPITHDQLTSLLLAAAAAADPDNPAPSSDAVDALAQLYRHVSPRGDDPFRRVAAYFADALAAAMTSACLPCSLEQEFAAFTQFYRASPFFQFGHFTANQTIVEAFEAEESRNGGKLHVIDFDVSYGFQWPSLLQSLSDKATPDSPVSLHLTGFGRTAAELEETRLRLVSFAHGCPNLAFAFTGLVRGSTASDLMIDDGATLVVNLAFYLRTRQSPAELRATLAAVRALSPSVTVVVDRETGRPAGGFVGRFVENLSYFAAMFESLHDCLPAESAERVSIERDQLGKEMQRAVQGGDWEWRGKIASAGFEEAELSSRSVSQARLLLKMKGHASSMEHVGNGGFGIEESRDGNSIALCWRRRRLVSVSAWRLRPRAAAR</sequence>
<dbReference type="InterPro" id="IPR005202">
    <property type="entry name" value="TF_GRAS"/>
</dbReference>
<dbReference type="PANTHER" id="PTHR31636">
    <property type="entry name" value="OSJNBA0084A10.13 PROTEIN-RELATED"/>
    <property type="match status" value="1"/>
</dbReference>
<dbReference type="PROSITE" id="PS50985">
    <property type="entry name" value="GRAS"/>
    <property type="match status" value="1"/>
</dbReference>
<evidence type="ECO:0000313" key="5">
    <source>
        <dbReference type="Proteomes" id="UP000734854"/>
    </source>
</evidence>
<comment type="caution">
    <text evidence="4">The sequence shown here is derived from an EMBL/GenBank/DDBJ whole genome shotgun (WGS) entry which is preliminary data.</text>
</comment>
<evidence type="ECO:0000256" key="2">
    <source>
        <dbReference type="ARBA" id="ARBA00023163"/>
    </source>
</evidence>
<dbReference type="Proteomes" id="UP000734854">
    <property type="component" value="Unassembled WGS sequence"/>
</dbReference>
<feature type="region of interest" description="SAW" evidence="3">
    <location>
        <begin position="336"/>
        <end position="412"/>
    </location>
</feature>
<evidence type="ECO:0000313" key="4">
    <source>
        <dbReference type="EMBL" id="KAG6508942.1"/>
    </source>
</evidence>
<keyword evidence="1" id="KW-0805">Transcription regulation</keyword>
<name>A0A8J5LDE4_ZINOF</name>
<feature type="short sequence motif" description="VHIID" evidence="3">
    <location>
        <begin position="159"/>
        <end position="163"/>
    </location>
</feature>
<evidence type="ECO:0000256" key="1">
    <source>
        <dbReference type="ARBA" id="ARBA00023015"/>
    </source>
</evidence>
<dbReference type="AlphaFoldDB" id="A0A8J5LDE4"/>
<organism evidence="4 5">
    <name type="scientific">Zingiber officinale</name>
    <name type="common">Ginger</name>
    <name type="synonym">Amomum zingiber</name>
    <dbReference type="NCBI Taxonomy" id="94328"/>
    <lineage>
        <taxon>Eukaryota</taxon>
        <taxon>Viridiplantae</taxon>
        <taxon>Streptophyta</taxon>
        <taxon>Embryophyta</taxon>
        <taxon>Tracheophyta</taxon>
        <taxon>Spermatophyta</taxon>
        <taxon>Magnoliopsida</taxon>
        <taxon>Liliopsida</taxon>
        <taxon>Zingiberales</taxon>
        <taxon>Zingiberaceae</taxon>
        <taxon>Zingiber</taxon>
    </lineage>
</organism>
<dbReference type="Pfam" id="PF03514">
    <property type="entry name" value="GRAS"/>
    <property type="match status" value="1"/>
</dbReference>
<comment type="similarity">
    <text evidence="3">Belongs to the GRAS family.</text>
</comment>
<evidence type="ECO:0000256" key="3">
    <source>
        <dbReference type="PROSITE-ProRule" id="PRU01191"/>
    </source>
</evidence>
<keyword evidence="2" id="KW-0804">Transcription</keyword>
<keyword evidence="5" id="KW-1185">Reference proteome</keyword>